<evidence type="ECO:0000313" key="2">
    <source>
        <dbReference type="EMBL" id="KAK5891772.1"/>
    </source>
</evidence>
<name>A0AAN8GVD1_9TELE</name>
<feature type="region of interest" description="Disordered" evidence="1">
    <location>
        <begin position="69"/>
        <end position="102"/>
    </location>
</feature>
<keyword evidence="3" id="KW-1185">Reference proteome</keyword>
<comment type="caution">
    <text evidence="2">The sequence shown here is derived from an EMBL/GenBank/DDBJ whole genome shotgun (WGS) entry which is preliminary data.</text>
</comment>
<evidence type="ECO:0000313" key="3">
    <source>
        <dbReference type="Proteomes" id="UP001335648"/>
    </source>
</evidence>
<dbReference type="EMBL" id="JAULUE010002055">
    <property type="protein sequence ID" value="KAK5891772.1"/>
    <property type="molecule type" value="Genomic_DNA"/>
</dbReference>
<protein>
    <submittedName>
        <fullName evidence="2">Uncharacterized protein</fullName>
    </submittedName>
</protein>
<evidence type="ECO:0000256" key="1">
    <source>
        <dbReference type="SAM" id="MobiDB-lite"/>
    </source>
</evidence>
<gene>
    <name evidence="2" type="ORF">CesoFtcFv8_012215</name>
</gene>
<dbReference type="AlphaFoldDB" id="A0AAN8GVD1"/>
<feature type="compositionally biased region" description="Polar residues" evidence="1">
    <location>
        <begin position="92"/>
        <end position="102"/>
    </location>
</feature>
<accession>A0AAN8GVD1</accession>
<organism evidence="2 3">
    <name type="scientific">Champsocephalus esox</name>
    <name type="common">pike icefish</name>
    <dbReference type="NCBI Taxonomy" id="159716"/>
    <lineage>
        <taxon>Eukaryota</taxon>
        <taxon>Metazoa</taxon>
        <taxon>Chordata</taxon>
        <taxon>Craniata</taxon>
        <taxon>Vertebrata</taxon>
        <taxon>Euteleostomi</taxon>
        <taxon>Actinopterygii</taxon>
        <taxon>Neopterygii</taxon>
        <taxon>Teleostei</taxon>
        <taxon>Neoteleostei</taxon>
        <taxon>Acanthomorphata</taxon>
        <taxon>Eupercaria</taxon>
        <taxon>Perciformes</taxon>
        <taxon>Notothenioidei</taxon>
        <taxon>Channichthyidae</taxon>
        <taxon>Champsocephalus</taxon>
    </lineage>
</organism>
<sequence length="102" mass="10815">MSQSKVKEDICVSECVFAPVENKGTHCFIPLWGRKAQLELVAVFPETGSDAGQATLNSSAGFMVSKVDGVGSRPPPSSSTRTLLASDKQRTLAAQTNPCHAH</sequence>
<proteinExistence type="predicted"/>
<reference evidence="2 3" key="1">
    <citation type="journal article" date="2023" name="Mol. Biol. Evol.">
        <title>Genomics of Secondarily Temperate Adaptation in the Only Non-Antarctic Icefish.</title>
        <authorList>
            <person name="Rivera-Colon A.G."/>
            <person name="Rayamajhi N."/>
            <person name="Minhas B.F."/>
            <person name="Madrigal G."/>
            <person name="Bilyk K.T."/>
            <person name="Yoon V."/>
            <person name="Hune M."/>
            <person name="Gregory S."/>
            <person name="Cheng C.H.C."/>
            <person name="Catchen J.M."/>
        </authorList>
    </citation>
    <scope>NUCLEOTIDE SEQUENCE [LARGE SCALE GENOMIC DNA]</scope>
    <source>
        <strain evidence="2">JC2023a</strain>
    </source>
</reference>
<dbReference type="Proteomes" id="UP001335648">
    <property type="component" value="Unassembled WGS sequence"/>
</dbReference>